<dbReference type="AlphaFoldDB" id="A0ABD1DZ79"/>
<comment type="caution">
    <text evidence="1">The sequence shown here is derived from an EMBL/GenBank/DDBJ whole genome shotgun (WGS) entry which is preliminary data.</text>
</comment>
<keyword evidence="2" id="KW-1185">Reference proteome</keyword>
<reference evidence="1 2" key="1">
    <citation type="submission" date="2024-05" db="EMBL/GenBank/DDBJ databases">
        <title>Genetic variation in Jamaican populations of the coffee berry borer (Hypothenemus hampei).</title>
        <authorList>
            <person name="Errbii M."/>
            <person name="Myrie A."/>
        </authorList>
    </citation>
    <scope>NUCLEOTIDE SEQUENCE [LARGE SCALE GENOMIC DNA]</scope>
    <source>
        <strain evidence="1">JA-Hopewell-2020-01-JO</strain>
        <tissue evidence="1">Whole body</tissue>
    </source>
</reference>
<evidence type="ECO:0000313" key="1">
    <source>
        <dbReference type="EMBL" id="KAL1487702.1"/>
    </source>
</evidence>
<evidence type="ECO:0000313" key="2">
    <source>
        <dbReference type="Proteomes" id="UP001566132"/>
    </source>
</evidence>
<sequence length="153" mass="17381">MFKNSHGFTRLRTNAAPSVLGPVIATQTSEDLVESALCIVDNNSEPQQHNRTSTLIAGTTSLVSTATQTNEELVESAWRYEPTNITFVQPRYIGDITLEAVRTPRRAKRTIQFINNEFVKCRNKIKVLQKQNVKMHKKVTSLKEIMTHLKKKN</sequence>
<name>A0ABD1DZ79_HYPHA</name>
<proteinExistence type="predicted"/>
<gene>
    <name evidence="1" type="ORF">ABEB36_015609</name>
</gene>
<dbReference type="Proteomes" id="UP001566132">
    <property type="component" value="Unassembled WGS sequence"/>
</dbReference>
<dbReference type="EMBL" id="JBDJPC010000020">
    <property type="protein sequence ID" value="KAL1487702.1"/>
    <property type="molecule type" value="Genomic_DNA"/>
</dbReference>
<accession>A0ABD1DZ79</accession>
<organism evidence="1 2">
    <name type="scientific">Hypothenemus hampei</name>
    <name type="common">Coffee berry borer</name>
    <dbReference type="NCBI Taxonomy" id="57062"/>
    <lineage>
        <taxon>Eukaryota</taxon>
        <taxon>Metazoa</taxon>
        <taxon>Ecdysozoa</taxon>
        <taxon>Arthropoda</taxon>
        <taxon>Hexapoda</taxon>
        <taxon>Insecta</taxon>
        <taxon>Pterygota</taxon>
        <taxon>Neoptera</taxon>
        <taxon>Endopterygota</taxon>
        <taxon>Coleoptera</taxon>
        <taxon>Polyphaga</taxon>
        <taxon>Cucujiformia</taxon>
        <taxon>Curculionidae</taxon>
        <taxon>Scolytinae</taxon>
        <taxon>Hypothenemus</taxon>
    </lineage>
</organism>
<protein>
    <submittedName>
        <fullName evidence="1">Uncharacterized protein</fullName>
    </submittedName>
</protein>